<evidence type="ECO:0000313" key="2">
    <source>
        <dbReference type="Proteomes" id="UP000199643"/>
    </source>
</evidence>
<dbReference type="AlphaFoldDB" id="A0A1G8D545"/>
<proteinExistence type="predicted"/>
<keyword evidence="2" id="KW-1185">Reference proteome</keyword>
<dbReference type="Proteomes" id="UP000199643">
    <property type="component" value="Unassembled WGS sequence"/>
</dbReference>
<gene>
    <name evidence="1" type="ORF">SAMN05421827_1284</name>
</gene>
<accession>A0A1G8D545</accession>
<sequence>MKTTFILLILTGMGFSCFAQKIIKDKAIIYQQERMVYKQWDKDKFVPEFKWYNPGSYAAYALTWLLQPGYKNGPDIRPLRAGGEQTQRLALAAAMQVSSNFYKKEADTLRNTALAEFYNYSGTVSATDPLYNLYYKKELAPLDNIEANAFKNVPANVVLYMAESGAYNWYFTEMNSLRERFENAKRVDIDRGQRILLYHRIMLEHRKLAENWKYKLAMSEMMLAYKEKMKNKIEKGNIYFNGTTKSEDEIMNDILKNRKTLKP</sequence>
<dbReference type="STRING" id="405671.SAMN05421827_1284"/>
<evidence type="ECO:0000313" key="1">
    <source>
        <dbReference type="EMBL" id="SDH52644.1"/>
    </source>
</evidence>
<name>A0A1G8D545_9SPHI</name>
<organism evidence="1 2">
    <name type="scientific">Pedobacter terrae</name>
    <dbReference type="NCBI Taxonomy" id="405671"/>
    <lineage>
        <taxon>Bacteria</taxon>
        <taxon>Pseudomonadati</taxon>
        <taxon>Bacteroidota</taxon>
        <taxon>Sphingobacteriia</taxon>
        <taxon>Sphingobacteriales</taxon>
        <taxon>Sphingobacteriaceae</taxon>
        <taxon>Pedobacter</taxon>
    </lineage>
</organism>
<dbReference type="OrthoDB" id="1265092at2"/>
<dbReference type="PROSITE" id="PS51257">
    <property type="entry name" value="PROKAR_LIPOPROTEIN"/>
    <property type="match status" value="1"/>
</dbReference>
<protein>
    <submittedName>
        <fullName evidence="1">Uncharacterized protein</fullName>
    </submittedName>
</protein>
<reference evidence="2" key="1">
    <citation type="submission" date="2016-10" db="EMBL/GenBank/DDBJ databases">
        <authorList>
            <person name="Varghese N."/>
            <person name="Submissions S."/>
        </authorList>
    </citation>
    <scope>NUCLEOTIDE SEQUENCE [LARGE SCALE GENOMIC DNA]</scope>
    <source>
        <strain evidence="2">DSM 17933</strain>
    </source>
</reference>
<dbReference type="RefSeq" id="WP_090504073.1">
    <property type="nucleotide sequence ID" value="NZ_FNCH01000028.1"/>
</dbReference>
<dbReference type="EMBL" id="FNCH01000028">
    <property type="protein sequence ID" value="SDH52644.1"/>
    <property type="molecule type" value="Genomic_DNA"/>
</dbReference>